<dbReference type="PANTHER" id="PTHR34297">
    <property type="entry name" value="HYPOTHETICAL CYTOSOLIC PROTEIN-RELATED"/>
    <property type="match status" value="1"/>
</dbReference>
<protein>
    <submittedName>
        <fullName evidence="3">Asp23/Gls24 family envelope stress response protein</fullName>
    </submittedName>
</protein>
<gene>
    <name evidence="3" type="ORF">R4198_18865</name>
</gene>
<dbReference type="RefSeq" id="WP_317714050.1">
    <property type="nucleotide sequence ID" value="NZ_JAWLUM010000003.1"/>
</dbReference>
<dbReference type="Proteomes" id="UP001185792">
    <property type="component" value="Unassembled WGS sequence"/>
</dbReference>
<keyword evidence="4" id="KW-1185">Reference proteome</keyword>
<dbReference type="EMBL" id="JAWLUM010000003">
    <property type="protein sequence ID" value="MDV7135765.1"/>
    <property type="molecule type" value="Genomic_DNA"/>
</dbReference>
<comment type="similarity">
    <text evidence="1">Belongs to the asp23 family.</text>
</comment>
<dbReference type="PANTHER" id="PTHR34297:SF3">
    <property type="entry name" value="ALKALINE SHOCK PROTEIN 23"/>
    <property type="match status" value="1"/>
</dbReference>
<dbReference type="InterPro" id="IPR005531">
    <property type="entry name" value="Asp23"/>
</dbReference>
<sequence length="162" mass="16854">MTSATSRQDDEPTTARDELSHTDDGRGPDQSDAGGKTSIADVVVAKIAGIATREIDGVYDLGGGAARAVGKLRESLPGTAADVTQGVSVEVGEKQAAVDVGLVAYYGVAIHQLAESIRTNVIEAIEKMTGLEVTEVNVTVHDVHLDTDDPTTSLDGQTPRVQ</sequence>
<evidence type="ECO:0000256" key="2">
    <source>
        <dbReference type="SAM" id="MobiDB-lite"/>
    </source>
</evidence>
<accession>A0ABU4EWY6</accession>
<feature type="compositionally biased region" description="Basic and acidic residues" evidence="2">
    <location>
        <begin position="7"/>
        <end position="29"/>
    </location>
</feature>
<comment type="caution">
    <text evidence="3">The sequence shown here is derived from an EMBL/GenBank/DDBJ whole genome shotgun (WGS) entry which is preliminary data.</text>
</comment>
<dbReference type="Pfam" id="PF03780">
    <property type="entry name" value="Asp23"/>
    <property type="match status" value="1"/>
</dbReference>
<proteinExistence type="inferred from homology"/>
<organism evidence="3 4">
    <name type="scientific">Williamsia marianensis</name>
    <dbReference type="NCBI Taxonomy" id="85044"/>
    <lineage>
        <taxon>Bacteria</taxon>
        <taxon>Bacillati</taxon>
        <taxon>Actinomycetota</taxon>
        <taxon>Actinomycetes</taxon>
        <taxon>Mycobacteriales</taxon>
        <taxon>Nocardiaceae</taxon>
        <taxon>Williamsia</taxon>
    </lineage>
</organism>
<evidence type="ECO:0000313" key="4">
    <source>
        <dbReference type="Proteomes" id="UP001185792"/>
    </source>
</evidence>
<name>A0ABU4EWY6_WILMA</name>
<reference evidence="3 4" key="1">
    <citation type="submission" date="2023-10" db="EMBL/GenBank/DDBJ databases">
        <title>Development of a sustainable strategy for remediation of hydrocarbon-contaminated territories based on the waste exchange concept.</title>
        <authorList>
            <person name="Krivoruchko A."/>
        </authorList>
    </citation>
    <scope>NUCLEOTIDE SEQUENCE [LARGE SCALE GENOMIC DNA]</scope>
    <source>
        <strain evidence="3 4">IEGM 1236</strain>
    </source>
</reference>
<feature type="region of interest" description="Disordered" evidence="2">
    <location>
        <begin position="1"/>
        <end position="35"/>
    </location>
</feature>
<evidence type="ECO:0000256" key="1">
    <source>
        <dbReference type="ARBA" id="ARBA00005721"/>
    </source>
</evidence>
<evidence type="ECO:0000313" key="3">
    <source>
        <dbReference type="EMBL" id="MDV7135765.1"/>
    </source>
</evidence>